<dbReference type="InterPro" id="IPR042099">
    <property type="entry name" value="ANL_N_sf"/>
</dbReference>
<dbReference type="OrthoDB" id="429813at2759"/>
<gene>
    <name evidence="5" type="ORF">PaG_00759</name>
</gene>
<evidence type="ECO:0000256" key="2">
    <source>
        <dbReference type="ARBA" id="ARBA00022553"/>
    </source>
</evidence>
<dbReference type="EMBL" id="AWNI01000004">
    <property type="protein sequence ID" value="ETS64794.1"/>
    <property type="molecule type" value="Genomic_DNA"/>
</dbReference>
<keyword evidence="1" id="KW-0596">Phosphopantetheine</keyword>
<dbReference type="InterPro" id="IPR009081">
    <property type="entry name" value="PP-bd_ACP"/>
</dbReference>
<dbReference type="Pfam" id="PF23562">
    <property type="entry name" value="AMP-binding_C_3"/>
    <property type="match status" value="1"/>
</dbReference>
<dbReference type="PANTHER" id="PTHR43439">
    <property type="entry name" value="PHENYLACETATE-COENZYME A LIGASE"/>
    <property type="match status" value="1"/>
</dbReference>
<dbReference type="Gene3D" id="3.40.50.12780">
    <property type="entry name" value="N-terminal domain of ligase-like"/>
    <property type="match status" value="1"/>
</dbReference>
<sequence>MPFRLHTPPALALGVFDREELQVLINCAAAAQGPARPYFDRRRTSLSSPKLSERPPLDLTCKMGSISADRPPYLTLTISQALSLEPPPAPEPRQHASVNAMLDARAEHMPHQLAVGFTSLRDKDWHCESLTYAQVRALAIKTAHNLQASLPPRRANSKSPNGTPLVAVLAPSGLDLFAHIVALWRLGYGVLCIAPGSPAEAVANLLRLTETTVVLAHALQLAPARAAIDTLEDERAHVVEMLRTSTNNIEKEDESSWEPPTGEDVLVTMHTSGSSGLPKPIYQLNRFWTASMLTAPGRELCAFTTTPLFHGGMSDLLRSIQAGSTIFFHPTADPGALSTTAICRAIGACPQRPAYFLSVPYILDMMFTDAAGEGAEALVGMQLVSTGGAPLPQQLGDQMVAAGIRLVSRLGSSECGFLMSSWRDFASDSEWNSLRIPDALGQKMLRFEPQDPSASGGLHELIVNAEWPTKLVANREDGGYATSDLYAPHDSLPNAWRYDSRSDDTLVLVSGKKATAPVGETRLKAVSFVSEAIVFGANRAILGALVFVTPQAAGEGAFDDAAQIALLRQLQPVLAQINAASPPHAQLALEMVKLLPPSEAASIPRASKGSLQRGRAYVRFAALIDQVYADFEEGRSLRVPPAGQTVGGKEALEGEELVAWLVDTVERINGTRLAPDADVFVAGVDSIQSARIRAAVHQNVELGGKVLGRNAVYEHPTLVLLAQHISDVRNGNDGDAHTRQSRELGLMHQLVAKYSRPKPASPQQEEGGVGTLFILTGVTGGLGAQLLDRVLSRCSGEDHVVCLVRASSDATARDRVLASLDSRFLSKARGAVETDRVECLAADLSRRDCGLGKGLGWHSARVVTIHAAWSVNFVAGLSSFEADNIAGVAHLLDLHDSLPCAAAADSAFVFCSSVASILANRSEDVGLEEKASRAAGDAVAMGYARSKWVAEQIIARHMGTGGQYAAVRIGQLCSDTAHGVWNQSEAWPILIQISQAVGCFPALNERLDWIPTDVAAQTVLDIALSTSDKVYNVAQPTTAAQHDAAGWNELYKWLAEDLHLELVQPLAWLEAVRRSDCDSRGLLALWERNFARSPDADAPRFVCDKALALSSALRAWGQHGVDAPLIHKTVQHWRSIGFLK</sequence>
<dbReference type="Gene3D" id="1.10.1200.10">
    <property type="entry name" value="ACP-like"/>
    <property type="match status" value="1"/>
</dbReference>
<dbReference type="InterPro" id="IPR051414">
    <property type="entry name" value="Adenylate-forming_Reductase"/>
</dbReference>
<evidence type="ECO:0000256" key="3">
    <source>
        <dbReference type="SAM" id="MobiDB-lite"/>
    </source>
</evidence>
<organism evidence="5 6">
    <name type="scientific">Moesziomyces aphidis</name>
    <name type="common">Pseudozyma aphidis</name>
    <dbReference type="NCBI Taxonomy" id="84754"/>
    <lineage>
        <taxon>Eukaryota</taxon>
        <taxon>Fungi</taxon>
        <taxon>Dikarya</taxon>
        <taxon>Basidiomycota</taxon>
        <taxon>Ustilaginomycotina</taxon>
        <taxon>Ustilaginomycetes</taxon>
        <taxon>Ustilaginales</taxon>
        <taxon>Ustilaginaceae</taxon>
        <taxon>Moesziomyces</taxon>
    </lineage>
</organism>
<feature type="domain" description="Carrier" evidence="4">
    <location>
        <begin position="652"/>
        <end position="729"/>
    </location>
</feature>
<dbReference type="PROSITE" id="PS50075">
    <property type="entry name" value="CARRIER"/>
    <property type="match status" value="1"/>
</dbReference>
<proteinExistence type="predicted"/>
<evidence type="ECO:0000259" key="4">
    <source>
        <dbReference type="PROSITE" id="PS50075"/>
    </source>
</evidence>
<evidence type="ECO:0000256" key="1">
    <source>
        <dbReference type="ARBA" id="ARBA00022450"/>
    </source>
</evidence>
<dbReference type="InterPro" id="IPR000873">
    <property type="entry name" value="AMP-dep_synth/lig_dom"/>
</dbReference>
<dbReference type="SUPFAM" id="SSF56801">
    <property type="entry name" value="Acetyl-CoA synthetase-like"/>
    <property type="match status" value="1"/>
</dbReference>
<accession>W3VTC0</accession>
<dbReference type="AlphaFoldDB" id="W3VTC0"/>
<reference evidence="5 6" key="1">
    <citation type="journal article" date="2014" name="Genome Announc.">
        <title>Genome sequence of the basidiomycetous fungus Pseudozyma aphidis DSM70725, an efficient producer of biosurfactant mannosylerythritol lipids.</title>
        <authorList>
            <person name="Lorenz S."/>
            <person name="Guenther M."/>
            <person name="Grumaz C."/>
            <person name="Rupp S."/>
            <person name="Zibek S."/>
            <person name="Sohn K."/>
        </authorList>
    </citation>
    <scope>NUCLEOTIDE SEQUENCE [LARGE SCALE GENOMIC DNA]</scope>
    <source>
        <strain evidence="6">ATCC 32657 / CBS 517.83 / DSM 70725 / JCM 10318 / NBRC 10182 / NRRL Y-7954 / St-0401</strain>
    </source>
</reference>
<dbReference type="Gene3D" id="3.40.50.720">
    <property type="entry name" value="NAD(P)-binding Rossmann-like Domain"/>
    <property type="match status" value="1"/>
</dbReference>
<dbReference type="InterPro" id="IPR013120">
    <property type="entry name" value="FAR_NAD-bd"/>
</dbReference>
<comment type="caution">
    <text evidence="5">The sequence shown here is derived from an EMBL/GenBank/DDBJ whole genome shotgun (WGS) entry which is preliminary data.</text>
</comment>
<dbReference type="SUPFAM" id="SSF51735">
    <property type="entry name" value="NAD(P)-binding Rossmann-fold domains"/>
    <property type="match status" value="1"/>
</dbReference>
<dbReference type="Pfam" id="PF00501">
    <property type="entry name" value="AMP-binding"/>
    <property type="match status" value="1"/>
</dbReference>
<dbReference type="InterPro" id="IPR036736">
    <property type="entry name" value="ACP-like_sf"/>
</dbReference>
<feature type="region of interest" description="Disordered" evidence="3">
    <location>
        <begin position="38"/>
        <end position="58"/>
    </location>
</feature>
<dbReference type="Pfam" id="PF07993">
    <property type="entry name" value="NAD_binding_4"/>
    <property type="match status" value="1"/>
</dbReference>
<dbReference type="HOGENOM" id="CLU_002220_2_0_1"/>
<evidence type="ECO:0000313" key="5">
    <source>
        <dbReference type="EMBL" id="ETS64794.1"/>
    </source>
</evidence>
<name>W3VTC0_MOEAP</name>
<dbReference type="InterPro" id="IPR036291">
    <property type="entry name" value="NAD(P)-bd_dom_sf"/>
</dbReference>
<protein>
    <recommendedName>
        <fullName evidence="4">Carrier domain-containing protein</fullName>
    </recommendedName>
</protein>
<dbReference type="Pfam" id="PF00550">
    <property type="entry name" value="PP-binding"/>
    <property type="match status" value="1"/>
</dbReference>
<dbReference type="PANTHER" id="PTHR43439:SF2">
    <property type="entry name" value="ENZYME, PUTATIVE (JCVI)-RELATED"/>
    <property type="match status" value="1"/>
</dbReference>
<keyword evidence="6" id="KW-1185">Reference proteome</keyword>
<evidence type="ECO:0000313" key="6">
    <source>
        <dbReference type="Proteomes" id="UP000019462"/>
    </source>
</evidence>
<dbReference type="Proteomes" id="UP000019462">
    <property type="component" value="Unassembled WGS sequence"/>
</dbReference>
<keyword evidence="2" id="KW-0597">Phosphoprotein</keyword>